<keyword evidence="4" id="KW-1185">Reference proteome</keyword>
<keyword evidence="2" id="KW-0732">Signal</keyword>
<evidence type="ECO:0000313" key="3">
    <source>
        <dbReference type="EMBL" id="RKP13423.1"/>
    </source>
</evidence>
<organism evidence="3 4">
    <name type="scientific">Piptocephalis cylindrospora</name>
    <dbReference type="NCBI Taxonomy" id="1907219"/>
    <lineage>
        <taxon>Eukaryota</taxon>
        <taxon>Fungi</taxon>
        <taxon>Fungi incertae sedis</taxon>
        <taxon>Zoopagomycota</taxon>
        <taxon>Zoopagomycotina</taxon>
        <taxon>Zoopagomycetes</taxon>
        <taxon>Zoopagales</taxon>
        <taxon>Piptocephalidaceae</taxon>
        <taxon>Piptocephalis</taxon>
    </lineage>
</organism>
<feature type="non-terminal residue" evidence="3">
    <location>
        <position position="74"/>
    </location>
</feature>
<name>A0A4P9Y3N4_9FUNG</name>
<accession>A0A4P9Y3N4</accession>
<dbReference type="AlphaFoldDB" id="A0A4P9Y3N4"/>
<evidence type="ECO:0000256" key="1">
    <source>
        <dbReference type="SAM" id="MobiDB-lite"/>
    </source>
</evidence>
<evidence type="ECO:0000256" key="2">
    <source>
        <dbReference type="SAM" id="SignalP"/>
    </source>
</evidence>
<evidence type="ECO:0000313" key="4">
    <source>
        <dbReference type="Proteomes" id="UP000267251"/>
    </source>
</evidence>
<dbReference type="Proteomes" id="UP000267251">
    <property type="component" value="Unassembled WGS sequence"/>
</dbReference>
<feature type="chain" id="PRO_5020394781" evidence="2">
    <location>
        <begin position="24"/>
        <end position="74"/>
    </location>
</feature>
<protein>
    <submittedName>
        <fullName evidence="3">Uncharacterized protein</fullName>
    </submittedName>
</protein>
<sequence>MHFSALVSLVAVAVVAISTSVQAQMPPGGMGQPGMPPPNMAQGAMGQPGMPPPNMAQGAMGGPGMPGYGGGGAY</sequence>
<dbReference type="EMBL" id="KZ988025">
    <property type="protein sequence ID" value="RKP13423.1"/>
    <property type="molecule type" value="Genomic_DNA"/>
</dbReference>
<feature type="signal peptide" evidence="2">
    <location>
        <begin position="1"/>
        <end position="23"/>
    </location>
</feature>
<feature type="region of interest" description="Disordered" evidence="1">
    <location>
        <begin position="25"/>
        <end position="62"/>
    </location>
</feature>
<reference evidence="4" key="1">
    <citation type="journal article" date="2018" name="Nat. Microbiol.">
        <title>Leveraging single-cell genomics to expand the fungal tree of life.</title>
        <authorList>
            <person name="Ahrendt S.R."/>
            <person name="Quandt C.A."/>
            <person name="Ciobanu D."/>
            <person name="Clum A."/>
            <person name="Salamov A."/>
            <person name="Andreopoulos B."/>
            <person name="Cheng J.F."/>
            <person name="Woyke T."/>
            <person name="Pelin A."/>
            <person name="Henrissat B."/>
            <person name="Reynolds N.K."/>
            <person name="Benny G.L."/>
            <person name="Smith M.E."/>
            <person name="James T.Y."/>
            <person name="Grigoriev I.V."/>
        </authorList>
    </citation>
    <scope>NUCLEOTIDE SEQUENCE [LARGE SCALE GENOMIC DNA]</scope>
</reference>
<proteinExistence type="predicted"/>
<gene>
    <name evidence="3" type="ORF">BJ684DRAFT_20088</name>
</gene>